<dbReference type="InterPro" id="IPR006740">
    <property type="entry name" value="DUF604"/>
</dbReference>
<name>A0A7J7CSX2_TRIWF</name>
<comment type="caution">
    <text evidence="1">The sequence shown here is derived from an EMBL/GenBank/DDBJ whole genome shotgun (WGS) entry which is preliminary data.</text>
</comment>
<dbReference type="Proteomes" id="UP000593562">
    <property type="component" value="Unassembled WGS sequence"/>
</dbReference>
<evidence type="ECO:0000313" key="2">
    <source>
        <dbReference type="Proteomes" id="UP000593562"/>
    </source>
</evidence>
<gene>
    <name evidence="1" type="ORF">HS088_TW13G00058</name>
</gene>
<accession>A0A7J7CSX2</accession>
<dbReference type="Pfam" id="PF04646">
    <property type="entry name" value="DUF604"/>
    <property type="match status" value="1"/>
</dbReference>
<dbReference type="EMBL" id="JAAARO010000013">
    <property type="protein sequence ID" value="KAF5737180.1"/>
    <property type="molecule type" value="Genomic_DNA"/>
</dbReference>
<evidence type="ECO:0000313" key="1">
    <source>
        <dbReference type="EMBL" id="KAF5737180.1"/>
    </source>
</evidence>
<organism evidence="1 2">
    <name type="scientific">Tripterygium wilfordii</name>
    <name type="common">Thunder God vine</name>
    <dbReference type="NCBI Taxonomy" id="458696"/>
    <lineage>
        <taxon>Eukaryota</taxon>
        <taxon>Viridiplantae</taxon>
        <taxon>Streptophyta</taxon>
        <taxon>Embryophyta</taxon>
        <taxon>Tracheophyta</taxon>
        <taxon>Spermatophyta</taxon>
        <taxon>Magnoliopsida</taxon>
        <taxon>eudicotyledons</taxon>
        <taxon>Gunneridae</taxon>
        <taxon>Pentapetalae</taxon>
        <taxon>rosids</taxon>
        <taxon>fabids</taxon>
        <taxon>Celastrales</taxon>
        <taxon>Celastraceae</taxon>
        <taxon>Tripterygium</taxon>
    </lineage>
</organism>
<sequence>MLETAFLTFRSWRYWATEPFTFNTRPYSHDPCQRPIFYFLDRVEEVGAGQSLTTYKMFNGSDDGKYCERGDYHLPSTVLHVNVSASTLSPDIWKMTCGPKCVKFKVSYSVLPDTFSQCS</sequence>
<protein>
    <submittedName>
        <fullName evidence="1">Putative zinc finger protein</fullName>
    </submittedName>
</protein>
<dbReference type="AlphaFoldDB" id="A0A7J7CSX2"/>
<keyword evidence="2" id="KW-1185">Reference proteome</keyword>
<dbReference type="InParanoid" id="A0A7J7CSX2"/>
<proteinExistence type="predicted"/>
<reference evidence="1 2" key="1">
    <citation type="journal article" date="2020" name="Nat. Commun.">
        <title>Genome of Tripterygium wilfordii and identification of cytochrome P450 involved in triptolide biosynthesis.</title>
        <authorList>
            <person name="Tu L."/>
            <person name="Su P."/>
            <person name="Zhang Z."/>
            <person name="Gao L."/>
            <person name="Wang J."/>
            <person name="Hu T."/>
            <person name="Zhou J."/>
            <person name="Zhang Y."/>
            <person name="Zhao Y."/>
            <person name="Liu Y."/>
            <person name="Song Y."/>
            <person name="Tong Y."/>
            <person name="Lu Y."/>
            <person name="Yang J."/>
            <person name="Xu C."/>
            <person name="Jia M."/>
            <person name="Peters R.J."/>
            <person name="Huang L."/>
            <person name="Gao W."/>
        </authorList>
    </citation>
    <scope>NUCLEOTIDE SEQUENCE [LARGE SCALE GENOMIC DNA]</scope>
    <source>
        <strain evidence="2">cv. XIE 37</strain>
        <tissue evidence="1">Leaf</tissue>
    </source>
</reference>